<reference evidence="1" key="2">
    <citation type="submission" date="2020-09" db="EMBL/GenBank/DDBJ databases">
        <authorList>
            <person name="Sun Q."/>
            <person name="Zhou Y."/>
        </authorList>
    </citation>
    <scope>NUCLEOTIDE SEQUENCE</scope>
    <source>
        <strain evidence="1">CGMCC 1.15760</strain>
    </source>
</reference>
<gene>
    <name evidence="1" type="ORF">GCM10007425_06600</name>
</gene>
<dbReference type="Pfam" id="PF11148">
    <property type="entry name" value="DUF2922"/>
    <property type="match status" value="1"/>
</dbReference>
<accession>A0A917FZA4</accession>
<evidence type="ECO:0000313" key="1">
    <source>
        <dbReference type="EMBL" id="GGG15013.1"/>
    </source>
</evidence>
<dbReference type="AlphaFoldDB" id="A0A917FZA4"/>
<evidence type="ECO:0000313" key="2">
    <source>
        <dbReference type="Proteomes" id="UP000616608"/>
    </source>
</evidence>
<proteinExistence type="predicted"/>
<dbReference type="InterPro" id="IPR021321">
    <property type="entry name" value="DUF2922"/>
</dbReference>
<comment type="caution">
    <text evidence="1">The sequence shown here is derived from an EMBL/GenBank/DDBJ whole genome shotgun (WGS) entry which is preliminary data.</text>
</comment>
<evidence type="ECO:0008006" key="3">
    <source>
        <dbReference type="Google" id="ProtNLM"/>
    </source>
</evidence>
<dbReference type="RefSeq" id="WP_188613591.1">
    <property type="nucleotide sequence ID" value="NZ_BMJT01000002.1"/>
</dbReference>
<protein>
    <recommendedName>
        <fullName evidence="3">DUF2922 domain-containing protein</fullName>
    </recommendedName>
</protein>
<organism evidence="1 2">
    <name type="scientific">Lysinibacillus alkalisoli</name>
    <dbReference type="NCBI Taxonomy" id="1911548"/>
    <lineage>
        <taxon>Bacteria</taxon>
        <taxon>Bacillati</taxon>
        <taxon>Bacillota</taxon>
        <taxon>Bacilli</taxon>
        <taxon>Bacillales</taxon>
        <taxon>Bacillaceae</taxon>
        <taxon>Lysinibacillus</taxon>
    </lineage>
</organism>
<keyword evidence="2" id="KW-1185">Reference proteome</keyword>
<dbReference type="EMBL" id="BMJT01000002">
    <property type="protein sequence ID" value="GGG15013.1"/>
    <property type="molecule type" value="Genomic_DNA"/>
</dbReference>
<dbReference type="Proteomes" id="UP000616608">
    <property type="component" value="Unassembled WGS sequence"/>
</dbReference>
<reference evidence="1" key="1">
    <citation type="journal article" date="2014" name="Int. J. Syst. Evol. Microbiol.">
        <title>Complete genome sequence of Corynebacterium casei LMG S-19264T (=DSM 44701T), isolated from a smear-ripened cheese.</title>
        <authorList>
            <consortium name="US DOE Joint Genome Institute (JGI-PGF)"/>
            <person name="Walter F."/>
            <person name="Albersmeier A."/>
            <person name="Kalinowski J."/>
            <person name="Ruckert C."/>
        </authorList>
    </citation>
    <scope>NUCLEOTIDE SEQUENCE</scope>
    <source>
        <strain evidence="1">CGMCC 1.15760</strain>
    </source>
</reference>
<name>A0A917FZA4_9BACI</name>
<sequence>MKTLYLQFKTAHDKNVSITVPEPIVTTTTANVQAVMDQVLATNVFQHENQRLTAIKGAHIVERKITVLL</sequence>